<accession>A0A066RIP8</accession>
<dbReference type="RefSeq" id="WP_036755466.1">
    <property type="nucleotide sequence ID" value="NZ_JAGSGC010000014.1"/>
</dbReference>
<evidence type="ECO:0000313" key="3">
    <source>
        <dbReference type="Proteomes" id="UP000027192"/>
    </source>
</evidence>
<evidence type="ECO:0000259" key="1">
    <source>
        <dbReference type="Pfam" id="PF13569"/>
    </source>
</evidence>
<gene>
    <name evidence="2" type="ORF">EA58_17645</name>
</gene>
<dbReference type="InterPro" id="IPR025406">
    <property type="entry name" value="DUF4132"/>
</dbReference>
<keyword evidence="3" id="KW-1185">Reference proteome</keyword>
<reference evidence="2 3" key="1">
    <citation type="submission" date="2014-04" db="EMBL/GenBank/DDBJ databases">
        <title>Draft genome sequence of Photobacterium halotolerans S2753: a solonamide, ngercheumicin and holomycin producer.</title>
        <authorList>
            <person name="Machado H.R."/>
            <person name="Gram L."/>
        </authorList>
    </citation>
    <scope>NUCLEOTIDE SEQUENCE [LARGE SCALE GENOMIC DNA]</scope>
    <source>
        <strain evidence="2 3">S2753</strain>
    </source>
</reference>
<organism evidence="2 3">
    <name type="scientific">Photobacterium galatheae</name>
    <dbReference type="NCBI Taxonomy" id="1654360"/>
    <lineage>
        <taxon>Bacteria</taxon>
        <taxon>Pseudomonadati</taxon>
        <taxon>Pseudomonadota</taxon>
        <taxon>Gammaproteobacteria</taxon>
        <taxon>Vibrionales</taxon>
        <taxon>Vibrionaceae</taxon>
        <taxon>Photobacterium</taxon>
    </lineage>
</organism>
<dbReference type="EMBL" id="JMIB01000034">
    <property type="protein sequence ID" value="KDM90320.1"/>
    <property type="molecule type" value="Genomic_DNA"/>
</dbReference>
<feature type="domain" description="DUF4132" evidence="1">
    <location>
        <begin position="925"/>
        <end position="1105"/>
    </location>
</feature>
<proteinExistence type="predicted"/>
<name>A0A066RIP8_9GAMM</name>
<dbReference type="STRING" id="1654360.EA58_17645"/>
<comment type="caution">
    <text evidence="2">The sequence shown here is derived from an EMBL/GenBank/DDBJ whole genome shotgun (WGS) entry which is preliminary data.</text>
</comment>
<dbReference type="OrthoDB" id="9763697at2"/>
<sequence>MNISDVIDQLEQGKGYRDDVSKLTAAKIRKFVYSDTPYADCPANSSIPTHYIFDFFDEYLDELDDTPEHIARYLHALITSVNEMNWLHRVDLALLRQLMPTFQGLLKFDFRRMNRMLNDWGMTQLLDTFTHEDLKIFLSDERLKSEGHYNHSSHLYCRHILFPELKQAVSDKDAVRFESLLLTYLEALARDHVRDANIPDYHGTIRQFGLKYRTALPSDAIQSLIALLKGQGDRDRDVAILRAALPHQPILAHGRTANVLLEADPDFSDLFDYLCHSNDDLIQQSTAANALKSLIFQLDPYLWIQRHFLTDCYHRDGWLYPDSVIEGLRAGIAQAPELQEPLIAYVLRYNFEHYPETFAHKPADLWRENPHVRMIQALIREFGAPCLWTCFEPRSAFDAELGYAVIASLTEDGSLDEQKTERDRQLLRDACNDGLTKNDNDSESLIAYVLTGENEANISRLSLQKNAEFPRLSTLSDPHLQRFTRLMLNGKNNALFSPYLRAAQRLYTGTPLRLISDVVLEQPAYSAIAIKGYAEYTEAFIAANEDRRYGYYDWEEVKYLRHHAQIELCYLQQHGMPVIQHMARLPAKYKAILLPFFRHRIQSDAEAVRLLGLLNEKHKGAIAATKACILSLSEEYRQVVKDTVISDIATYSAQQEINAIDVLCELGIDSETASQCLMLAKVPSSRTLLITQGQLDIRTLYTTADGTFDLDAYLADSYHRPKKSPVDFSQLMLPARLDGRPSDDAAMQLCLIYQGLDGYQNSQEAAAITSVLSPESLSQFAHSILSRFGSDIPPQNKWLLSIPAIHGDTSVMKALATLIEKIAGSAKHQLAGHLIKMMGLSGQTQAYIEIDRICRNAKKQSIKDAGQEAFAIGAQQAGITKEELGDQLVDDLGFDGDHIPLDYCGQTLSLILNGDLKFVIRKPDGKLSKTLPKPKPNDDAEQAEQTKQHFNALKKLLKEMISLQTKRMEDAFVAWRMWSFERWQVLFLGNPVMHKIASQLIWGVYENGQLIRTFLPNPTPVDMADEPVAISAEAHVGLVHPIELTAEQLADWQNYVDDWNLEPLFGQLSRDVVQLKPATSNQYSAPCFSRKTPATVINRLRKCGWSVGSVRDGGSFDEIYKELDGLNVGIEITFDGDIWHSGYGYESDEDTVTAQTVEFYRTGHLNRGSYVYDDLQDHKYADIRLTVDDIPERVVRELLLEAKKAFL</sequence>
<evidence type="ECO:0000313" key="2">
    <source>
        <dbReference type="EMBL" id="KDM90320.1"/>
    </source>
</evidence>
<dbReference type="Proteomes" id="UP000027192">
    <property type="component" value="Unassembled WGS sequence"/>
</dbReference>
<dbReference type="AlphaFoldDB" id="A0A066RIP8"/>
<dbReference type="Pfam" id="PF13569">
    <property type="entry name" value="DUF4132"/>
    <property type="match status" value="1"/>
</dbReference>
<protein>
    <recommendedName>
        <fullName evidence="1">DUF4132 domain-containing protein</fullName>
    </recommendedName>
</protein>